<comment type="caution">
    <text evidence="10">The sequence shown here is derived from an EMBL/GenBank/DDBJ whole genome shotgun (WGS) entry which is preliminary data.</text>
</comment>
<dbReference type="Gene3D" id="3.30.70.100">
    <property type="match status" value="1"/>
</dbReference>
<dbReference type="Pfam" id="PF00924">
    <property type="entry name" value="MS_channel_2nd"/>
    <property type="match status" value="1"/>
</dbReference>
<dbReference type="SUPFAM" id="SSF82689">
    <property type="entry name" value="Mechanosensitive channel protein MscS (YggB), C-terminal domain"/>
    <property type="match status" value="1"/>
</dbReference>
<dbReference type="InterPro" id="IPR045042">
    <property type="entry name" value="YnaI-like"/>
</dbReference>
<keyword evidence="5 7" id="KW-1133">Transmembrane helix</keyword>
<dbReference type="Pfam" id="PF21082">
    <property type="entry name" value="MS_channel_3rd"/>
    <property type="match status" value="1"/>
</dbReference>
<evidence type="ECO:0000259" key="9">
    <source>
        <dbReference type="Pfam" id="PF21082"/>
    </source>
</evidence>
<dbReference type="InterPro" id="IPR006685">
    <property type="entry name" value="MscS_channel_2nd"/>
</dbReference>
<feature type="transmembrane region" description="Helical" evidence="7">
    <location>
        <begin position="104"/>
        <end position="126"/>
    </location>
</feature>
<evidence type="ECO:0000256" key="7">
    <source>
        <dbReference type="SAM" id="Phobius"/>
    </source>
</evidence>
<keyword evidence="4 7" id="KW-0812">Transmembrane</keyword>
<dbReference type="EMBL" id="JAWJZI010000018">
    <property type="protein sequence ID" value="MDV5171899.1"/>
    <property type="molecule type" value="Genomic_DNA"/>
</dbReference>
<evidence type="ECO:0000256" key="3">
    <source>
        <dbReference type="ARBA" id="ARBA00022475"/>
    </source>
</evidence>
<organism evidence="10 11">
    <name type="scientific">Photobacterium rosenbergii</name>
    <dbReference type="NCBI Taxonomy" id="294936"/>
    <lineage>
        <taxon>Bacteria</taxon>
        <taxon>Pseudomonadati</taxon>
        <taxon>Pseudomonadota</taxon>
        <taxon>Gammaproteobacteria</taxon>
        <taxon>Vibrionales</taxon>
        <taxon>Vibrionaceae</taxon>
        <taxon>Photobacterium</taxon>
    </lineage>
</organism>
<comment type="subcellular location">
    <subcellularLocation>
        <location evidence="1">Cell membrane</location>
        <topology evidence="1">Multi-pass membrane protein</topology>
    </subcellularLocation>
</comment>
<proteinExistence type="inferred from homology"/>
<keyword evidence="6 7" id="KW-0472">Membrane</keyword>
<dbReference type="PANTHER" id="PTHR43634:SF2">
    <property type="entry name" value="LOW CONDUCTANCE MECHANOSENSITIVE CHANNEL YNAI"/>
    <property type="match status" value="1"/>
</dbReference>
<dbReference type="Proteomes" id="UP001186452">
    <property type="component" value="Unassembled WGS sequence"/>
</dbReference>
<dbReference type="Gene3D" id="1.10.287.1260">
    <property type="match status" value="1"/>
</dbReference>
<evidence type="ECO:0000313" key="11">
    <source>
        <dbReference type="Proteomes" id="UP001186452"/>
    </source>
</evidence>
<evidence type="ECO:0000256" key="1">
    <source>
        <dbReference type="ARBA" id="ARBA00004651"/>
    </source>
</evidence>
<evidence type="ECO:0000256" key="4">
    <source>
        <dbReference type="ARBA" id="ARBA00022692"/>
    </source>
</evidence>
<dbReference type="SUPFAM" id="SSF82861">
    <property type="entry name" value="Mechanosensitive channel protein MscS (YggB), transmembrane region"/>
    <property type="match status" value="1"/>
</dbReference>
<evidence type="ECO:0000259" key="8">
    <source>
        <dbReference type="Pfam" id="PF00924"/>
    </source>
</evidence>
<evidence type="ECO:0000256" key="5">
    <source>
        <dbReference type="ARBA" id="ARBA00022989"/>
    </source>
</evidence>
<dbReference type="InterPro" id="IPR011014">
    <property type="entry name" value="MscS_channel_TM-2"/>
</dbReference>
<reference evidence="10 11" key="1">
    <citation type="submission" date="2023-10" db="EMBL/GenBank/DDBJ databases">
        <title>Marine bacteria isolated from horseshoe crab.</title>
        <authorList>
            <person name="Cheng T.H."/>
        </authorList>
    </citation>
    <scope>NUCLEOTIDE SEQUENCE [LARGE SCALE GENOMIC DNA]</scope>
    <source>
        <strain evidence="10 11">HSC6</strain>
    </source>
</reference>
<evidence type="ECO:0000256" key="6">
    <source>
        <dbReference type="ARBA" id="ARBA00023136"/>
    </source>
</evidence>
<name>A0ABU3ZP72_9GAMM</name>
<dbReference type="InterPro" id="IPR011066">
    <property type="entry name" value="MscS_channel_C_sf"/>
</dbReference>
<evidence type="ECO:0000313" key="10">
    <source>
        <dbReference type="EMBL" id="MDV5171899.1"/>
    </source>
</evidence>
<dbReference type="PANTHER" id="PTHR43634">
    <property type="entry name" value="OW CONDUCTANCE MECHANOSENSITIVE CHANNEL"/>
    <property type="match status" value="1"/>
</dbReference>
<gene>
    <name evidence="10" type="ORF">R2X38_23125</name>
</gene>
<keyword evidence="11" id="KW-1185">Reference proteome</keyword>
<dbReference type="Gene3D" id="2.30.30.60">
    <property type="match status" value="1"/>
</dbReference>
<comment type="similarity">
    <text evidence="2">Belongs to the MscS (TC 1.A.23) family.</text>
</comment>
<feature type="domain" description="Mechanosensitive ion channel MscS" evidence="8">
    <location>
        <begin position="179"/>
        <end position="248"/>
    </location>
</feature>
<feature type="transmembrane region" description="Helical" evidence="7">
    <location>
        <begin position="67"/>
        <end position="84"/>
    </location>
</feature>
<keyword evidence="3" id="KW-1003">Cell membrane</keyword>
<dbReference type="InterPro" id="IPR049278">
    <property type="entry name" value="MS_channel_C"/>
</dbReference>
<sequence>MNHIYQWWNALERGVSQDWMSNVGLLLLLSACLWGAWLLVTRHLSVAAEKTRLVWDDALIGAIRRPVSWLIWLWPAAFSLGVIIDNTSDYSSDFLANVRHLMLVWTFTWVLLRLITNAENAICLTAKDVTSINAVSKVLRLVVLVVGGLAMMQNLGLSLSGVLTFGGVGGLIVGMAAKDLLANFFGAIMIYFDKPFKLGDWIRSPDREIEGVVEKIGFRMTVIRTFDKRPLYIPNSVFSSIVVENPSRMLNRRIKQKIGLRYQDAGVIDNVVEDIKAMLSSHPDVDTRQTLIVSFDNYGPSSLDILIYTFTKTTGWVEYKAIQQDVMLEVVKIVHRHGADFAFPTTTIRMEESLQGDHTQLERVSGRGEQARLTA</sequence>
<dbReference type="InterPro" id="IPR023408">
    <property type="entry name" value="MscS_beta-dom_sf"/>
</dbReference>
<dbReference type="RefSeq" id="WP_317524712.1">
    <property type="nucleotide sequence ID" value="NZ_JAWJZI010000018.1"/>
</dbReference>
<dbReference type="InterPro" id="IPR010920">
    <property type="entry name" value="LSM_dom_sf"/>
</dbReference>
<dbReference type="SUPFAM" id="SSF50182">
    <property type="entry name" value="Sm-like ribonucleoproteins"/>
    <property type="match status" value="1"/>
</dbReference>
<feature type="transmembrane region" description="Helical" evidence="7">
    <location>
        <begin position="20"/>
        <end position="40"/>
    </location>
</feature>
<feature type="domain" description="Mechanosensitive ion channel MscS C-terminal" evidence="9">
    <location>
        <begin position="258"/>
        <end position="341"/>
    </location>
</feature>
<protein>
    <submittedName>
        <fullName evidence="10">Mechanosensitive ion channel family protein</fullName>
    </submittedName>
</protein>
<evidence type="ECO:0000256" key="2">
    <source>
        <dbReference type="ARBA" id="ARBA00008017"/>
    </source>
</evidence>
<accession>A0ABU3ZP72</accession>